<dbReference type="Proteomes" id="UP000186817">
    <property type="component" value="Unassembled WGS sequence"/>
</dbReference>
<dbReference type="EMBL" id="LSRX01000485">
    <property type="protein sequence ID" value="OLP95934.1"/>
    <property type="molecule type" value="Genomic_DNA"/>
</dbReference>
<sequence length="1294" mass="144371">MVERVAGAESSSDEYVNALDSGSGGDEDEDDGGLQVLLPLKFMLDPRCRKDRRSLHQADNVFADLELERMRVALDVDAGLDDDLPGEEADTEGPAEPSVALLCVLHFLRMAVYLPLILFRSIAAFELIRGTKGVIYMLMSYDRDTSGRLVHIRLLFQLPLDILCTYQTSWNPTNSSLTATNKVDALVRQRAKLWAEMEKWLSHIPLRNGTLVVGDMNTPLLPEPPICGPGVASERGPAQRDQEDFQALLRRTGCQALNTWRSPGIGSRTFLPPTAGPNQHGTQIDFILARGGLADHEARQARTITAPFVPSTGCRHLPLQTTLPLPRRPRPPANRPARLIPARVQDLLRDKTIPGNLWREVETELLPSAACANPDVDAIFVAGWQKHTGGDQARQIVRPAPDGTLQLIRQLWSLREQIQGAARPNEPEKTAPSLAALWTGWRRVASLQQVQRELRKQGRLKKIRMVEQAALSDNVFRAARKFGPKTPKQRLQLRDKDGRAQTVEEEFRDIVEYFTELYGGDETAEQEFLQAPLDITWEEVDWAVSKLSPGKALGTGCISLPREWCLSELVLLPKPGKKLTSPSQLRPISLLPPIAKVTATVLAMRLKPVAMGYLRRIPQFAYVEGRSLQQAVERTIAHCAVVRALLAQQSNSLFAKRQGRVLRGIVGGIQLSLDITKAYDCVERGDLKLALQEAGNPSDLASAILAIHHQAQLRVRHGDEQADLPLRKGLRQGCSLSPLLWAVFSGWVMGRLEAADSAAHSGLATAFADDLHYSWVIKSGADLEAAYNRIMAILTHLKAHKLQVSVDKTVLIVELRGPKAQDILRKYVVEKAQGPHMRFRIHGEHIDVKIVQQHVPVCLRVYFMGSTARAYQLLKSNRTEAKALEESTQELRMIESLIQPGSLGFGQRPWYDTAVPMEIMSSRPVGPETEPELWKEEEEGLRPSKWRRPDAKGQGDTGKGHSQQQDWTYAKSWSSNEWGNDWTNAQDKSFMIFVRTDVEGNLGAILYEAGQRWNELKTTSPEKLTAPMRVILIQKLLSVVVDRFNKIMASEDKILQAQQLGWVTEQGMLAAMKWDPERRKHVPNDLFAPLDPAEVKQHLQDMIVLSASPRAVNRFHATRQMAEQYSSPTMSFMMDVGLRTKEAGEMWHLLNKLSHSSVWVMSGAYLRHARLMRDTMAQRVAQAQGGRKGAGKGKGQKGNQGSHETQLCDYASRLALRLDQLMLQLLHLTQARMAQPVFARRLAAAAGSTARECHVVSYRLQGPCKQPSYRFPSKPNDCQLEGNGEDKIAGTGCL</sequence>
<feature type="domain" description="Reverse transcriptase" evidence="2">
    <location>
        <begin position="553"/>
        <end position="846"/>
    </location>
</feature>
<dbReference type="Pfam" id="PF00078">
    <property type="entry name" value="RVT_1"/>
    <property type="match status" value="1"/>
</dbReference>
<keyword evidence="4" id="KW-1185">Reference proteome</keyword>
<dbReference type="GO" id="GO:0003964">
    <property type="term" value="F:RNA-directed DNA polymerase activity"/>
    <property type="evidence" value="ECO:0007669"/>
    <property type="project" value="UniProtKB-KW"/>
</dbReference>
<feature type="region of interest" description="Disordered" evidence="1">
    <location>
        <begin position="1"/>
        <end position="32"/>
    </location>
</feature>
<dbReference type="Gene3D" id="3.60.10.10">
    <property type="entry name" value="Endonuclease/exonuclease/phosphatase"/>
    <property type="match status" value="1"/>
</dbReference>
<evidence type="ECO:0000256" key="1">
    <source>
        <dbReference type="SAM" id="MobiDB-lite"/>
    </source>
</evidence>
<dbReference type="PROSITE" id="PS50878">
    <property type="entry name" value="RT_POL"/>
    <property type="match status" value="1"/>
</dbReference>
<name>A0A1Q9DL74_SYMMI</name>
<reference evidence="3 4" key="1">
    <citation type="submission" date="2016-02" db="EMBL/GenBank/DDBJ databases">
        <title>Genome analysis of coral dinoflagellate symbionts highlights evolutionary adaptations to a symbiotic lifestyle.</title>
        <authorList>
            <person name="Aranda M."/>
            <person name="Li Y."/>
            <person name="Liew Y.J."/>
            <person name="Baumgarten S."/>
            <person name="Simakov O."/>
            <person name="Wilson M."/>
            <person name="Piel J."/>
            <person name="Ashoor H."/>
            <person name="Bougouffa S."/>
            <person name="Bajic V.B."/>
            <person name="Ryu T."/>
            <person name="Ravasi T."/>
            <person name="Bayer T."/>
            <person name="Micklem G."/>
            <person name="Kim H."/>
            <person name="Bhak J."/>
            <person name="Lajeunesse T.C."/>
            <person name="Voolstra C.R."/>
        </authorList>
    </citation>
    <scope>NUCLEOTIDE SEQUENCE [LARGE SCALE GENOMIC DNA]</scope>
    <source>
        <strain evidence="3 4">CCMP2467</strain>
    </source>
</reference>
<keyword evidence="3" id="KW-0808">Transferase</keyword>
<organism evidence="3 4">
    <name type="scientific">Symbiodinium microadriaticum</name>
    <name type="common">Dinoflagellate</name>
    <name type="synonym">Zooxanthella microadriatica</name>
    <dbReference type="NCBI Taxonomy" id="2951"/>
    <lineage>
        <taxon>Eukaryota</taxon>
        <taxon>Sar</taxon>
        <taxon>Alveolata</taxon>
        <taxon>Dinophyceae</taxon>
        <taxon>Suessiales</taxon>
        <taxon>Symbiodiniaceae</taxon>
        <taxon>Symbiodinium</taxon>
    </lineage>
</organism>
<comment type="caution">
    <text evidence="3">The sequence shown here is derived from an EMBL/GenBank/DDBJ whole genome shotgun (WGS) entry which is preliminary data.</text>
</comment>
<evidence type="ECO:0000313" key="3">
    <source>
        <dbReference type="EMBL" id="OLP95934.1"/>
    </source>
</evidence>
<dbReference type="OrthoDB" id="449108at2759"/>
<feature type="compositionally biased region" description="Acidic residues" evidence="1">
    <location>
        <begin position="929"/>
        <end position="939"/>
    </location>
</feature>
<accession>A0A1Q9DL74</accession>
<feature type="region of interest" description="Disordered" evidence="1">
    <location>
        <begin position="1178"/>
        <end position="1203"/>
    </location>
</feature>
<feature type="region of interest" description="Disordered" evidence="1">
    <location>
        <begin position="922"/>
        <end position="966"/>
    </location>
</feature>
<dbReference type="PANTHER" id="PTHR19446">
    <property type="entry name" value="REVERSE TRANSCRIPTASES"/>
    <property type="match status" value="1"/>
</dbReference>
<protein>
    <submittedName>
        <fullName evidence="3">LINE-1 reverse transcriptase-like</fullName>
    </submittedName>
</protein>
<proteinExistence type="predicted"/>
<keyword evidence="3" id="KW-0548">Nucleotidyltransferase</keyword>
<evidence type="ECO:0000259" key="2">
    <source>
        <dbReference type="PROSITE" id="PS50878"/>
    </source>
</evidence>
<gene>
    <name evidence="3" type="ORF">AK812_SmicGene21888</name>
</gene>
<evidence type="ECO:0000313" key="4">
    <source>
        <dbReference type="Proteomes" id="UP000186817"/>
    </source>
</evidence>
<keyword evidence="3" id="KW-0695">RNA-directed DNA polymerase</keyword>
<dbReference type="InterPro" id="IPR000477">
    <property type="entry name" value="RT_dom"/>
</dbReference>
<dbReference type="InterPro" id="IPR036691">
    <property type="entry name" value="Endo/exonu/phosph_ase_sf"/>
</dbReference>
<dbReference type="SUPFAM" id="SSF56219">
    <property type="entry name" value="DNase I-like"/>
    <property type="match status" value="1"/>
</dbReference>